<keyword evidence="2" id="KW-1185">Reference proteome</keyword>
<sequence>MLCERIMPQTLHHLVPRTTWKKLKKRLPETWALPADADAKTIDDFVHKTVSICRPCHSMIHSTHDELTLALHYFTLARLLDDPTIRKFCAWATKQKDVYSTNARMQFKR</sequence>
<gene>
    <name evidence="1" type="ORF">JKP88DRAFT_297311</name>
</gene>
<protein>
    <submittedName>
        <fullName evidence="1">Uncharacterized protein</fullName>
    </submittedName>
</protein>
<dbReference type="PANTHER" id="PTHR37827">
    <property type="entry name" value="TUDOR DOMAIN-CONTAINING PROTEIN"/>
    <property type="match status" value="1"/>
</dbReference>
<proteinExistence type="predicted"/>
<dbReference type="OrthoDB" id="4850648at2759"/>
<comment type="caution">
    <text evidence="1">The sequence shown here is derived from an EMBL/GenBank/DDBJ whole genome shotgun (WGS) entry which is preliminary data.</text>
</comment>
<dbReference type="EMBL" id="JAFCMP010000024">
    <property type="protein sequence ID" value="KAG5191110.1"/>
    <property type="molecule type" value="Genomic_DNA"/>
</dbReference>
<reference evidence="1" key="1">
    <citation type="submission" date="2021-02" db="EMBL/GenBank/DDBJ databases">
        <title>First Annotated Genome of the Yellow-green Alga Tribonema minus.</title>
        <authorList>
            <person name="Mahan K.M."/>
        </authorList>
    </citation>
    <scope>NUCLEOTIDE SEQUENCE</scope>
    <source>
        <strain evidence="1">UTEX B ZZ1240</strain>
    </source>
</reference>
<evidence type="ECO:0000313" key="1">
    <source>
        <dbReference type="EMBL" id="KAG5191110.1"/>
    </source>
</evidence>
<accession>A0A836CLM6</accession>
<dbReference type="AlphaFoldDB" id="A0A836CLM6"/>
<name>A0A836CLM6_9STRA</name>
<dbReference type="Proteomes" id="UP000664859">
    <property type="component" value="Unassembled WGS sequence"/>
</dbReference>
<organism evidence="1 2">
    <name type="scientific">Tribonema minus</name>
    <dbReference type="NCBI Taxonomy" id="303371"/>
    <lineage>
        <taxon>Eukaryota</taxon>
        <taxon>Sar</taxon>
        <taxon>Stramenopiles</taxon>
        <taxon>Ochrophyta</taxon>
        <taxon>PX clade</taxon>
        <taxon>Xanthophyceae</taxon>
        <taxon>Tribonematales</taxon>
        <taxon>Tribonemataceae</taxon>
        <taxon>Tribonema</taxon>
    </lineage>
</organism>
<dbReference type="PANTHER" id="PTHR37827:SF1">
    <property type="entry name" value="HNH DOMAIN-CONTAINING PROTEIN"/>
    <property type="match status" value="1"/>
</dbReference>
<evidence type="ECO:0000313" key="2">
    <source>
        <dbReference type="Proteomes" id="UP000664859"/>
    </source>
</evidence>